<protein>
    <submittedName>
        <fullName evidence="2">Uncharacterized protein</fullName>
    </submittedName>
</protein>
<dbReference type="Proteomes" id="UP000298663">
    <property type="component" value="Unassembled WGS sequence"/>
</dbReference>
<evidence type="ECO:0000313" key="3">
    <source>
        <dbReference type="Proteomes" id="UP000298663"/>
    </source>
</evidence>
<comment type="caution">
    <text evidence="2">The sequence shown here is derived from an EMBL/GenBank/DDBJ whole genome shotgun (WGS) entry which is preliminary data.</text>
</comment>
<dbReference type="EMBL" id="AZBU02000003">
    <property type="protein sequence ID" value="TKR87415.1"/>
    <property type="molecule type" value="Genomic_DNA"/>
</dbReference>
<gene>
    <name evidence="2" type="ORF">L596_011816</name>
</gene>
<sequence>MSKWTLMNGVLTPIENPEQPERNQQFSGEVGTIWTLESWIPAGKSSTRLRVSWPCSSNSTSDSFGMLWEAARFNGATG</sequence>
<keyword evidence="3" id="KW-1185">Reference proteome</keyword>
<reference evidence="2 3" key="1">
    <citation type="journal article" date="2015" name="Genome Biol.">
        <title>Comparative genomics of Steinernema reveals deeply conserved gene regulatory networks.</title>
        <authorList>
            <person name="Dillman A.R."/>
            <person name="Macchietto M."/>
            <person name="Porter C.F."/>
            <person name="Rogers A."/>
            <person name="Williams B."/>
            <person name="Antoshechkin I."/>
            <person name="Lee M.M."/>
            <person name="Goodwin Z."/>
            <person name="Lu X."/>
            <person name="Lewis E.E."/>
            <person name="Goodrich-Blair H."/>
            <person name="Stock S.P."/>
            <person name="Adams B.J."/>
            <person name="Sternberg P.W."/>
            <person name="Mortazavi A."/>
        </authorList>
    </citation>
    <scope>NUCLEOTIDE SEQUENCE [LARGE SCALE GENOMIC DNA]</scope>
    <source>
        <strain evidence="2 3">ALL</strain>
    </source>
</reference>
<reference evidence="2 3" key="2">
    <citation type="journal article" date="2019" name="G3 (Bethesda)">
        <title>Hybrid Assembly of the Genome of the Entomopathogenic Nematode Steinernema carpocapsae Identifies the X-Chromosome.</title>
        <authorList>
            <person name="Serra L."/>
            <person name="Macchietto M."/>
            <person name="Macias-Munoz A."/>
            <person name="McGill C.J."/>
            <person name="Rodriguez I.M."/>
            <person name="Rodriguez B."/>
            <person name="Murad R."/>
            <person name="Mortazavi A."/>
        </authorList>
    </citation>
    <scope>NUCLEOTIDE SEQUENCE [LARGE SCALE GENOMIC DNA]</scope>
    <source>
        <strain evidence="2 3">ALL</strain>
    </source>
</reference>
<name>A0A4V6A4L5_STECR</name>
<proteinExistence type="predicted"/>
<accession>A0A4V6A4L5</accession>
<organism evidence="2 3">
    <name type="scientific">Steinernema carpocapsae</name>
    <name type="common">Entomopathogenic nematode</name>
    <dbReference type="NCBI Taxonomy" id="34508"/>
    <lineage>
        <taxon>Eukaryota</taxon>
        <taxon>Metazoa</taxon>
        <taxon>Ecdysozoa</taxon>
        <taxon>Nematoda</taxon>
        <taxon>Chromadorea</taxon>
        <taxon>Rhabditida</taxon>
        <taxon>Tylenchina</taxon>
        <taxon>Panagrolaimomorpha</taxon>
        <taxon>Strongyloidoidea</taxon>
        <taxon>Steinernematidae</taxon>
        <taxon>Steinernema</taxon>
    </lineage>
</organism>
<evidence type="ECO:0000256" key="1">
    <source>
        <dbReference type="SAM" id="MobiDB-lite"/>
    </source>
</evidence>
<evidence type="ECO:0000313" key="2">
    <source>
        <dbReference type="EMBL" id="TKR87415.1"/>
    </source>
</evidence>
<feature type="region of interest" description="Disordered" evidence="1">
    <location>
        <begin position="1"/>
        <end position="25"/>
    </location>
</feature>
<dbReference type="AlphaFoldDB" id="A0A4V6A4L5"/>